<keyword evidence="1" id="KW-0472">Membrane</keyword>
<dbReference type="PROSITE" id="PS50965">
    <property type="entry name" value="NERD"/>
    <property type="match status" value="1"/>
</dbReference>
<gene>
    <name evidence="3" type="ORF">V5J35_004522</name>
</gene>
<dbReference type="Pfam" id="PF08378">
    <property type="entry name" value="NERD"/>
    <property type="match status" value="1"/>
</dbReference>
<dbReference type="Proteomes" id="UP001549366">
    <property type="component" value="Unassembled WGS sequence"/>
</dbReference>
<dbReference type="InterPro" id="IPR011528">
    <property type="entry name" value="NERD"/>
</dbReference>
<sequence length="267" mass="30406">MPFSTPLIQTLAQANSADSHMTTLYESEPAPNMTKNISPIKKKPLHLPGQSLEEHIQYLINDKAGGYIAMAVFSLALAAFEWIQFYNPVPYFHIYWTITAIIVIAFCAFKVMQIRKTVKKLQQGLEGEREVGHFLEQLRAHGYQIFHDIPADNFNIDHVVISEYGLFTIETKTLSRPEKGRFKIIVKGDTVHTPFNQYSQITPQAQGEARWLRETLQNSTGNLYPGSARGSVSRVVCRVWREQQNSLVFEPQRSARIYQPPAKSINP</sequence>
<protein>
    <recommendedName>
        <fullName evidence="2">NERD domain-containing protein</fullName>
    </recommendedName>
</protein>
<proteinExistence type="predicted"/>
<keyword evidence="1" id="KW-1133">Transmembrane helix</keyword>
<accession>A0ABV2SNJ3</accession>
<name>A0ABV2SNJ3_9GAMM</name>
<evidence type="ECO:0000313" key="4">
    <source>
        <dbReference type="Proteomes" id="UP001549366"/>
    </source>
</evidence>
<keyword evidence="1" id="KW-0812">Transmembrane</keyword>
<comment type="caution">
    <text evidence="3">The sequence shown here is derived from an EMBL/GenBank/DDBJ whole genome shotgun (WGS) entry which is preliminary data.</text>
</comment>
<reference evidence="3 4" key="1">
    <citation type="submission" date="2024-06" db="EMBL/GenBank/DDBJ databases">
        <title>Genomic Encyclopedia of Type Strains, Phase V (KMG-V): Genome sequencing to study the core and pangenomes of soil and plant-associated prokaryotes.</title>
        <authorList>
            <person name="Whitman W."/>
        </authorList>
    </citation>
    <scope>NUCLEOTIDE SEQUENCE [LARGE SCALE GENOMIC DNA]</scope>
    <source>
        <strain evidence="3 4">NE40</strain>
    </source>
</reference>
<feature type="domain" description="NERD" evidence="2">
    <location>
        <begin position="123"/>
        <end position="235"/>
    </location>
</feature>
<evidence type="ECO:0000256" key="1">
    <source>
        <dbReference type="SAM" id="Phobius"/>
    </source>
</evidence>
<organism evidence="3 4">
    <name type="scientific">Endozoicomonas lisbonensis</name>
    <dbReference type="NCBI Taxonomy" id="3120522"/>
    <lineage>
        <taxon>Bacteria</taxon>
        <taxon>Pseudomonadati</taxon>
        <taxon>Pseudomonadota</taxon>
        <taxon>Gammaproteobacteria</taxon>
        <taxon>Oceanospirillales</taxon>
        <taxon>Endozoicomonadaceae</taxon>
        <taxon>Endozoicomonas</taxon>
    </lineage>
</organism>
<feature type="transmembrane region" description="Helical" evidence="1">
    <location>
        <begin position="64"/>
        <end position="85"/>
    </location>
</feature>
<dbReference type="EMBL" id="JBEWTB010000002">
    <property type="protein sequence ID" value="MET4759330.1"/>
    <property type="molecule type" value="Genomic_DNA"/>
</dbReference>
<evidence type="ECO:0000313" key="3">
    <source>
        <dbReference type="EMBL" id="MET4759330.1"/>
    </source>
</evidence>
<evidence type="ECO:0000259" key="2">
    <source>
        <dbReference type="PROSITE" id="PS50965"/>
    </source>
</evidence>
<feature type="transmembrane region" description="Helical" evidence="1">
    <location>
        <begin position="91"/>
        <end position="112"/>
    </location>
</feature>
<keyword evidence="4" id="KW-1185">Reference proteome</keyword>